<keyword evidence="2" id="KW-1185">Reference proteome</keyword>
<dbReference type="Proteomes" id="UP000235584">
    <property type="component" value="Chromosome"/>
</dbReference>
<dbReference type="EMBL" id="CP025704">
    <property type="protein sequence ID" value="AUN97457.1"/>
    <property type="molecule type" value="Genomic_DNA"/>
</dbReference>
<name>A0A2K9NPM6_BACTC</name>
<accession>A0A2K9NPM6</accession>
<evidence type="ECO:0000313" key="1">
    <source>
        <dbReference type="EMBL" id="AUN97457.1"/>
    </source>
</evidence>
<evidence type="ECO:0000313" key="2">
    <source>
        <dbReference type="Proteomes" id="UP000235584"/>
    </source>
</evidence>
<protein>
    <submittedName>
        <fullName evidence="1">Uncharacterized protein</fullName>
    </submittedName>
</protein>
<reference evidence="1 2" key="1">
    <citation type="submission" date="2018-01" db="EMBL/GenBank/DDBJ databases">
        <title>Complete genome sequence of Bacteriovorax stolpii DSM12778.</title>
        <authorList>
            <person name="Tang B."/>
            <person name="Chang J."/>
        </authorList>
    </citation>
    <scope>NUCLEOTIDE SEQUENCE [LARGE SCALE GENOMIC DNA]</scope>
    <source>
        <strain evidence="1 2">DSM 12778</strain>
    </source>
</reference>
<proteinExistence type="predicted"/>
<sequence length="213" mass="24081">MKVAEEAGQSELSLDAIATLETQAKDPSIFYLNIKYNLKNIDVFEAAGMPNTFEQIGNSFLKTVAKLFLAVVGSKNIDINDIDLNIPDISIDREIIKSFKIKRIFLQYNKEVDEHSDYLANFVFVNTLELSRKVTVPKIGEVETLFLSYRKSRNTCLYKCLQFEILEDNIIDILKPNTNVKLKPSLSIASLPDVSDIKLDGVVEMQIGLKLPF</sequence>
<dbReference type="AlphaFoldDB" id="A0A2K9NPM6"/>
<gene>
    <name evidence="1" type="ORF">C0V70_04900</name>
</gene>
<organism evidence="1 2">
    <name type="scientific">Bacteriovorax stolpii</name>
    <name type="common">Bdellovibrio stolpii</name>
    <dbReference type="NCBI Taxonomy" id="960"/>
    <lineage>
        <taxon>Bacteria</taxon>
        <taxon>Pseudomonadati</taxon>
        <taxon>Bdellovibrionota</taxon>
        <taxon>Bacteriovoracia</taxon>
        <taxon>Bacteriovoracales</taxon>
        <taxon>Bacteriovoracaceae</taxon>
        <taxon>Bacteriovorax</taxon>
    </lineage>
</organism>
<dbReference type="KEGG" id="bsto:C0V70_04900"/>